<keyword evidence="1" id="KW-0479">Metal-binding</keyword>
<organism evidence="6 7">
    <name type="scientific">Kushneria sinocarnis</name>
    <dbReference type="NCBI Taxonomy" id="595502"/>
    <lineage>
        <taxon>Bacteria</taxon>
        <taxon>Pseudomonadati</taxon>
        <taxon>Pseudomonadota</taxon>
        <taxon>Gammaproteobacteria</taxon>
        <taxon>Oceanospirillales</taxon>
        <taxon>Halomonadaceae</taxon>
        <taxon>Kushneria</taxon>
    </lineage>
</organism>
<evidence type="ECO:0000256" key="3">
    <source>
        <dbReference type="ARBA" id="ARBA00023004"/>
    </source>
</evidence>
<dbReference type="Proteomes" id="UP000281975">
    <property type="component" value="Unassembled WGS sequence"/>
</dbReference>
<evidence type="ECO:0000313" key="7">
    <source>
        <dbReference type="Proteomes" id="UP000281975"/>
    </source>
</evidence>
<reference evidence="6 7" key="1">
    <citation type="submission" date="2018-10" db="EMBL/GenBank/DDBJ databases">
        <title>Genomic Encyclopedia of Type Strains, Phase IV (KMG-IV): sequencing the most valuable type-strain genomes for metagenomic binning, comparative biology and taxonomic classification.</title>
        <authorList>
            <person name="Goeker M."/>
        </authorList>
    </citation>
    <scope>NUCLEOTIDE SEQUENCE [LARGE SCALE GENOMIC DNA]</scope>
    <source>
        <strain evidence="6 7">DSM 23229</strain>
    </source>
</reference>
<protein>
    <submittedName>
        <fullName evidence="6">Icc protein</fullName>
    </submittedName>
</protein>
<dbReference type="GO" id="GO:0016787">
    <property type="term" value="F:hydrolase activity"/>
    <property type="evidence" value="ECO:0007669"/>
    <property type="project" value="UniProtKB-KW"/>
</dbReference>
<sequence>MRLIQLSDLHLSADPEAGYRGVHARRHCEAVVADIRHQHPDLVLVTGDVSEDGSVASYRLAASCLDRLGCDWEWLPGNHDERTAMVQVRPLPERLVIEGWQLLLLDTLVPGDTGGRVGPAALERLSERLVADSRPTLIAMHHPPVPVNSAWMDAAGLADRDEFWQRLALFDQVRAVLAGHVHHVFETCHRQVSVETVPAVSRQFVAASAEFALDEAARPGYRVIELADSGALQSRVIRVNTA</sequence>
<dbReference type="SUPFAM" id="SSF56300">
    <property type="entry name" value="Metallo-dependent phosphatases"/>
    <property type="match status" value="1"/>
</dbReference>
<dbReference type="InterPro" id="IPR029052">
    <property type="entry name" value="Metallo-depent_PP-like"/>
</dbReference>
<dbReference type="OrthoDB" id="9784378at2"/>
<evidence type="ECO:0000256" key="4">
    <source>
        <dbReference type="ARBA" id="ARBA00025742"/>
    </source>
</evidence>
<evidence type="ECO:0000313" key="6">
    <source>
        <dbReference type="EMBL" id="RKQ96270.1"/>
    </source>
</evidence>
<keyword evidence="7" id="KW-1185">Reference proteome</keyword>
<dbReference type="PANTHER" id="PTHR42988">
    <property type="entry name" value="PHOSPHOHYDROLASE"/>
    <property type="match status" value="1"/>
</dbReference>
<dbReference type="Gene3D" id="3.60.21.10">
    <property type="match status" value="1"/>
</dbReference>
<name>A0A420WTI0_9GAMM</name>
<proteinExistence type="inferred from homology"/>
<dbReference type="InterPro" id="IPR004843">
    <property type="entry name" value="Calcineurin-like_PHP"/>
</dbReference>
<accession>A0A420WTI0</accession>
<keyword evidence="2" id="KW-0378">Hydrolase</keyword>
<dbReference type="Pfam" id="PF00149">
    <property type="entry name" value="Metallophos"/>
    <property type="match status" value="1"/>
</dbReference>
<dbReference type="InterPro" id="IPR050884">
    <property type="entry name" value="CNP_phosphodiesterase-III"/>
</dbReference>
<evidence type="ECO:0000259" key="5">
    <source>
        <dbReference type="Pfam" id="PF00149"/>
    </source>
</evidence>
<keyword evidence="3" id="KW-0408">Iron</keyword>
<gene>
    <name evidence="6" type="ORF">C7446_2862</name>
</gene>
<dbReference type="EMBL" id="RBIN01000009">
    <property type="protein sequence ID" value="RKQ96270.1"/>
    <property type="molecule type" value="Genomic_DNA"/>
</dbReference>
<evidence type="ECO:0000256" key="2">
    <source>
        <dbReference type="ARBA" id="ARBA00022801"/>
    </source>
</evidence>
<dbReference type="AlphaFoldDB" id="A0A420WTI0"/>
<dbReference type="PANTHER" id="PTHR42988:SF2">
    <property type="entry name" value="CYCLIC NUCLEOTIDE PHOSPHODIESTERASE CBUA0032-RELATED"/>
    <property type="match status" value="1"/>
</dbReference>
<comment type="caution">
    <text evidence="6">The sequence shown here is derived from an EMBL/GenBank/DDBJ whole genome shotgun (WGS) entry which is preliminary data.</text>
</comment>
<dbReference type="GO" id="GO:0046872">
    <property type="term" value="F:metal ion binding"/>
    <property type="evidence" value="ECO:0007669"/>
    <property type="project" value="UniProtKB-KW"/>
</dbReference>
<evidence type="ECO:0000256" key="1">
    <source>
        <dbReference type="ARBA" id="ARBA00022723"/>
    </source>
</evidence>
<feature type="domain" description="Calcineurin-like phosphoesterase" evidence="5">
    <location>
        <begin position="1"/>
        <end position="183"/>
    </location>
</feature>
<comment type="similarity">
    <text evidence="4">Belongs to the cyclic nucleotide phosphodiesterase class-III family.</text>
</comment>
<dbReference type="RefSeq" id="WP_121173773.1">
    <property type="nucleotide sequence ID" value="NZ_RBIN01000009.1"/>
</dbReference>